<dbReference type="SUPFAM" id="SSF47384">
    <property type="entry name" value="Homodimeric domain of signal transducing histidine kinase"/>
    <property type="match status" value="1"/>
</dbReference>
<keyword evidence="3" id="KW-0597">Phosphoprotein</keyword>
<dbReference type="InterPro" id="IPR004358">
    <property type="entry name" value="Sig_transdc_His_kin-like_C"/>
</dbReference>
<dbReference type="CDD" id="cd00075">
    <property type="entry name" value="HATPase"/>
    <property type="match status" value="1"/>
</dbReference>
<reference evidence="8" key="1">
    <citation type="submission" date="2022-11" db="EMBL/GenBank/DDBJ databases">
        <title>Minimal conservation of predation-associated metabolite biosynthetic gene clusters underscores biosynthetic potential of Myxococcota including descriptions for ten novel species: Archangium lansinium sp. nov., Myxococcus landrumus sp. nov., Nannocystis bai.</title>
        <authorList>
            <person name="Ahearne A."/>
            <person name="Stevens C."/>
            <person name="Dowd S."/>
        </authorList>
    </citation>
    <scope>NUCLEOTIDE SEQUENCE</scope>
    <source>
        <strain evidence="8">Fl3</strain>
    </source>
</reference>
<evidence type="ECO:0000259" key="7">
    <source>
        <dbReference type="PROSITE" id="PS50109"/>
    </source>
</evidence>
<keyword evidence="6" id="KW-0902">Two-component regulatory system</keyword>
<dbReference type="InterPro" id="IPR003594">
    <property type="entry name" value="HATPase_dom"/>
</dbReference>
<dbReference type="Pfam" id="PF14361">
    <property type="entry name" value="RsbRD_N"/>
    <property type="match status" value="1"/>
</dbReference>
<dbReference type="InterPro" id="IPR050736">
    <property type="entry name" value="Sensor_HK_Regulatory"/>
</dbReference>
<evidence type="ECO:0000256" key="6">
    <source>
        <dbReference type="ARBA" id="ARBA00023012"/>
    </source>
</evidence>
<dbReference type="PANTHER" id="PTHR43711:SF1">
    <property type="entry name" value="HISTIDINE KINASE 1"/>
    <property type="match status" value="1"/>
</dbReference>
<dbReference type="GO" id="GO:0016301">
    <property type="term" value="F:kinase activity"/>
    <property type="evidence" value="ECO:0007669"/>
    <property type="project" value="UniProtKB-KW"/>
</dbReference>
<dbReference type="CDD" id="cd00082">
    <property type="entry name" value="HisKA"/>
    <property type="match status" value="1"/>
</dbReference>
<dbReference type="InterPro" id="IPR003661">
    <property type="entry name" value="HisK_dim/P_dom"/>
</dbReference>
<dbReference type="EMBL" id="CP114040">
    <property type="protein sequence ID" value="WAS95626.1"/>
    <property type="molecule type" value="Genomic_DNA"/>
</dbReference>
<evidence type="ECO:0000256" key="4">
    <source>
        <dbReference type="ARBA" id="ARBA00022679"/>
    </source>
</evidence>
<evidence type="ECO:0000256" key="3">
    <source>
        <dbReference type="ARBA" id="ARBA00022553"/>
    </source>
</evidence>
<gene>
    <name evidence="8" type="ORF">O0S08_05640</name>
</gene>
<dbReference type="InterPro" id="IPR025751">
    <property type="entry name" value="RsbRD_N_dom"/>
</dbReference>
<evidence type="ECO:0000313" key="8">
    <source>
        <dbReference type="EMBL" id="WAS95626.1"/>
    </source>
</evidence>
<dbReference type="SMART" id="SM00387">
    <property type="entry name" value="HATPase_c"/>
    <property type="match status" value="1"/>
</dbReference>
<comment type="catalytic activity">
    <reaction evidence="1">
        <text>ATP + protein L-histidine = ADP + protein N-phospho-L-histidine.</text>
        <dbReference type="EC" id="2.7.13.3"/>
    </reaction>
</comment>
<dbReference type="InterPro" id="IPR036097">
    <property type="entry name" value="HisK_dim/P_sf"/>
</dbReference>
<dbReference type="SMART" id="SM00388">
    <property type="entry name" value="HisKA"/>
    <property type="match status" value="1"/>
</dbReference>
<name>A0ABY7H8R0_9BACT</name>
<keyword evidence="4" id="KW-0808">Transferase</keyword>
<dbReference type="PROSITE" id="PS50109">
    <property type="entry name" value="HIS_KIN"/>
    <property type="match status" value="1"/>
</dbReference>
<keyword evidence="5 8" id="KW-0418">Kinase</keyword>
<dbReference type="InterPro" id="IPR036890">
    <property type="entry name" value="HATPase_C_sf"/>
</dbReference>
<feature type="domain" description="Histidine kinase" evidence="7">
    <location>
        <begin position="174"/>
        <end position="389"/>
    </location>
</feature>
<protein>
    <recommendedName>
        <fullName evidence="2">histidine kinase</fullName>
        <ecNumber evidence="2">2.7.13.3</ecNumber>
    </recommendedName>
</protein>
<dbReference type="Pfam" id="PF00512">
    <property type="entry name" value="HisKA"/>
    <property type="match status" value="1"/>
</dbReference>
<dbReference type="EC" id="2.7.13.3" evidence="2"/>
<dbReference type="Gene3D" id="1.10.287.130">
    <property type="match status" value="1"/>
</dbReference>
<evidence type="ECO:0000256" key="2">
    <source>
        <dbReference type="ARBA" id="ARBA00012438"/>
    </source>
</evidence>
<dbReference type="RefSeq" id="WP_269037972.1">
    <property type="nucleotide sequence ID" value="NZ_CP114040.1"/>
</dbReference>
<dbReference type="PRINTS" id="PR00344">
    <property type="entry name" value="BCTRLSENSOR"/>
</dbReference>
<proteinExistence type="predicted"/>
<keyword evidence="9" id="KW-1185">Reference proteome</keyword>
<organism evidence="8 9">
    <name type="scientific">Nannocystis punicea</name>
    <dbReference type="NCBI Taxonomy" id="2995304"/>
    <lineage>
        <taxon>Bacteria</taxon>
        <taxon>Pseudomonadati</taxon>
        <taxon>Myxococcota</taxon>
        <taxon>Polyangia</taxon>
        <taxon>Nannocystales</taxon>
        <taxon>Nannocystaceae</taxon>
        <taxon>Nannocystis</taxon>
    </lineage>
</organism>
<dbReference type="InterPro" id="IPR005467">
    <property type="entry name" value="His_kinase_dom"/>
</dbReference>
<dbReference type="SUPFAM" id="SSF55874">
    <property type="entry name" value="ATPase domain of HSP90 chaperone/DNA topoisomerase II/histidine kinase"/>
    <property type="match status" value="1"/>
</dbReference>
<evidence type="ECO:0000256" key="1">
    <source>
        <dbReference type="ARBA" id="ARBA00000085"/>
    </source>
</evidence>
<sequence>MPTRSQQAQVLAGRLERDQQVIIDRWLHRLQVSDPAKLPLPTPELVDSLPEFLARLAAALRRGASDDEAGEAGGEPPWSTATVAREHGTQRYRHGFDIRAVVDEYGILLDVLFETIAESMQCIDPGNSRVLVHAVSLGVAAAVDQFSAEREADVNAAQQALLQAREYERQLIGVVSHDLRNPLSIIVQCAELIRRTEHLATPVCRQLQRLRNNADRAMRLIGDLLDFTLERNQGRIPVKPAAADMRLLLREVIDEAMLTHPDRTIERSGPDTRMVGCWDPDRISQVLTNLLDNALKFSPTGSVVRVESGMTGDRVVVTVHNWGDPIPPAQLGSVFEPFHRADPDANTRGSLGLGLHISRQIALGHGGDLAVESSAEAGTRFTLTLPRACTRGGTS</sequence>
<accession>A0ABY7H8R0</accession>
<dbReference type="Proteomes" id="UP001164459">
    <property type="component" value="Chromosome"/>
</dbReference>
<dbReference type="Pfam" id="PF02518">
    <property type="entry name" value="HATPase_c"/>
    <property type="match status" value="1"/>
</dbReference>
<evidence type="ECO:0000256" key="5">
    <source>
        <dbReference type="ARBA" id="ARBA00022777"/>
    </source>
</evidence>
<dbReference type="Gene3D" id="3.30.565.10">
    <property type="entry name" value="Histidine kinase-like ATPase, C-terminal domain"/>
    <property type="match status" value="1"/>
</dbReference>
<evidence type="ECO:0000313" key="9">
    <source>
        <dbReference type="Proteomes" id="UP001164459"/>
    </source>
</evidence>
<dbReference type="PANTHER" id="PTHR43711">
    <property type="entry name" value="TWO-COMPONENT HISTIDINE KINASE"/>
    <property type="match status" value="1"/>
</dbReference>